<sequence length="64" mass="7238">MEGLSLDKFLEHQISSNGWYVEKLFGGGQLVILPPNEDNYPKLKKSIVESIPLEHVSKLFPILT</sequence>
<evidence type="ECO:0000313" key="2">
    <source>
        <dbReference type="Proteomes" id="UP000886520"/>
    </source>
</evidence>
<keyword evidence="2" id="KW-1185">Reference proteome</keyword>
<dbReference type="AlphaFoldDB" id="A0A9D4UY01"/>
<evidence type="ECO:0000313" key="1">
    <source>
        <dbReference type="EMBL" id="KAI5076084.1"/>
    </source>
</evidence>
<name>A0A9D4UY01_ADICA</name>
<protein>
    <submittedName>
        <fullName evidence="1">Uncharacterized protein</fullName>
    </submittedName>
</protein>
<organism evidence="1 2">
    <name type="scientific">Adiantum capillus-veneris</name>
    <name type="common">Maidenhair fern</name>
    <dbReference type="NCBI Taxonomy" id="13818"/>
    <lineage>
        <taxon>Eukaryota</taxon>
        <taxon>Viridiplantae</taxon>
        <taxon>Streptophyta</taxon>
        <taxon>Embryophyta</taxon>
        <taxon>Tracheophyta</taxon>
        <taxon>Polypodiopsida</taxon>
        <taxon>Polypodiidae</taxon>
        <taxon>Polypodiales</taxon>
        <taxon>Pteridineae</taxon>
        <taxon>Pteridaceae</taxon>
        <taxon>Vittarioideae</taxon>
        <taxon>Adiantum</taxon>
    </lineage>
</organism>
<dbReference type="EMBL" id="JABFUD020000008">
    <property type="protein sequence ID" value="KAI5076084.1"/>
    <property type="molecule type" value="Genomic_DNA"/>
</dbReference>
<comment type="caution">
    <text evidence="1">The sequence shown here is derived from an EMBL/GenBank/DDBJ whole genome shotgun (WGS) entry which is preliminary data.</text>
</comment>
<reference evidence="1" key="1">
    <citation type="submission" date="2021-01" db="EMBL/GenBank/DDBJ databases">
        <title>Adiantum capillus-veneris genome.</title>
        <authorList>
            <person name="Fang Y."/>
            <person name="Liao Q."/>
        </authorList>
    </citation>
    <scope>NUCLEOTIDE SEQUENCE</scope>
    <source>
        <strain evidence="1">H3</strain>
        <tissue evidence="1">Leaf</tissue>
    </source>
</reference>
<dbReference type="Proteomes" id="UP000886520">
    <property type="component" value="Chromosome 8"/>
</dbReference>
<dbReference type="InterPro" id="IPR036390">
    <property type="entry name" value="WH_DNA-bd_sf"/>
</dbReference>
<accession>A0A9D4UY01</accession>
<dbReference type="OrthoDB" id="337745at2759"/>
<gene>
    <name evidence="1" type="ORF">GOP47_0008149</name>
</gene>
<dbReference type="SUPFAM" id="SSF46785">
    <property type="entry name" value="Winged helix' DNA-binding domain"/>
    <property type="match status" value="1"/>
</dbReference>
<proteinExistence type="predicted"/>